<dbReference type="Pfam" id="PF13579">
    <property type="entry name" value="Glyco_trans_4_4"/>
    <property type="match status" value="1"/>
</dbReference>
<evidence type="ECO:0000256" key="2">
    <source>
        <dbReference type="ARBA" id="ARBA00022679"/>
    </source>
</evidence>
<dbReference type="PANTHER" id="PTHR45947">
    <property type="entry name" value="SULFOQUINOVOSYL TRANSFERASE SQD2"/>
    <property type="match status" value="1"/>
</dbReference>
<dbReference type="Pfam" id="PF13692">
    <property type="entry name" value="Glyco_trans_1_4"/>
    <property type="match status" value="1"/>
</dbReference>
<organism evidence="5 6">
    <name type="scientific">Rugosimonospora africana</name>
    <dbReference type="NCBI Taxonomy" id="556532"/>
    <lineage>
        <taxon>Bacteria</taxon>
        <taxon>Bacillati</taxon>
        <taxon>Actinomycetota</taxon>
        <taxon>Actinomycetes</taxon>
        <taxon>Micromonosporales</taxon>
        <taxon>Micromonosporaceae</taxon>
        <taxon>Rugosimonospora</taxon>
    </lineage>
</organism>
<evidence type="ECO:0000259" key="4">
    <source>
        <dbReference type="Pfam" id="PF13579"/>
    </source>
</evidence>
<reference evidence="5" key="1">
    <citation type="submission" date="2021-01" db="EMBL/GenBank/DDBJ databases">
        <title>Whole genome shotgun sequence of Rugosimonospora africana NBRC 104875.</title>
        <authorList>
            <person name="Komaki H."/>
            <person name="Tamura T."/>
        </authorList>
    </citation>
    <scope>NUCLEOTIDE SEQUENCE</scope>
    <source>
        <strain evidence="5">NBRC 104875</strain>
    </source>
</reference>
<dbReference type="PANTHER" id="PTHR45947:SF3">
    <property type="entry name" value="SULFOQUINOVOSYL TRANSFERASE SQD2"/>
    <property type="match status" value="1"/>
</dbReference>
<dbReference type="CDD" id="cd03801">
    <property type="entry name" value="GT4_PimA-like"/>
    <property type="match status" value="1"/>
</dbReference>
<evidence type="ECO:0000256" key="1">
    <source>
        <dbReference type="ARBA" id="ARBA00022676"/>
    </source>
</evidence>
<dbReference type="RefSeq" id="WP_203923090.1">
    <property type="nucleotide sequence ID" value="NZ_BONZ01000083.1"/>
</dbReference>
<protein>
    <submittedName>
        <fullName evidence="5">Glycogen synthase</fullName>
    </submittedName>
</protein>
<dbReference type="Gene3D" id="3.40.50.2000">
    <property type="entry name" value="Glycogen Phosphorylase B"/>
    <property type="match status" value="2"/>
</dbReference>
<keyword evidence="2" id="KW-0808">Transferase</keyword>
<feature type="domain" description="Glycosyltransferase subfamily 4-like N-terminal" evidence="4">
    <location>
        <begin position="22"/>
        <end position="184"/>
    </location>
</feature>
<feature type="compositionally biased region" description="Gly residues" evidence="3">
    <location>
        <begin position="200"/>
        <end position="218"/>
    </location>
</feature>
<comment type="caution">
    <text evidence="5">The sequence shown here is derived from an EMBL/GenBank/DDBJ whole genome shotgun (WGS) entry which is preliminary data.</text>
</comment>
<dbReference type="GO" id="GO:1901137">
    <property type="term" value="P:carbohydrate derivative biosynthetic process"/>
    <property type="evidence" value="ECO:0007669"/>
    <property type="project" value="UniProtKB-ARBA"/>
</dbReference>
<feature type="region of interest" description="Disordered" evidence="3">
    <location>
        <begin position="195"/>
        <end position="221"/>
    </location>
</feature>
<proteinExistence type="predicted"/>
<dbReference type="GO" id="GO:0016757">
    <property type="term" value="F:glycosyltransferase activity"/>
    <property type="evidence" value="ECO:0007669"/>
    <property type="project" value="UniProtKB-KW"/>
</dbReference>
<dbReference type="InterPro" id="IPR028098">
    <property type="entry name" value="Glyco_trans_4-like_N"/>
</dbReference>
<dbReference type="InterPro" id="IPR050194">
    <property type="entry name" value="Glycosyltransferase_grp1"/>
</dbReference>
<evidence type="ECO:0000256" key="3">
    <source>
        <dbReference type="SAM" id="MobiDB-lite"/>
    </source>
</evidence>
<dbReference type="SUPFAM" id="SSF53756">
    <property type="entry name" value="UDP-Glycosyltransferase/glycogen phosphorylase"/>
    <property type="match status" value="1"/>
</dbReference>
<sequence length="411" mass="43967">MTGRAMHLGLMTPEWYQDEPAGGIATYCRVLAAAAVRFGHRVTVYAATTAAGRRPLERGRLRVLPVAAQSGQALEWAERFRAVWLATAPADRPEVLEAADFGGVAALLLGDAGSVPVTTRLHLPLASLLRRNDGQRIYRDDSCRLDLERRQAEGSALLTSPTRWLSAEATAVWGLTDPPAVIPNPVSPGCLAPAHRAAGGREGGGRQGGGRESGGCESGGCESSGLPRVLYFGRLEHRKGVLALAEAVATHLRRGGPATVTFAGRDTRWRGRSLREQMEERLSGIPDPDRCRFRPPLRWPALRREIDHSDLVVLPSRYENFPYACLEAMARGRTVLACSGSGVDEIIASGTTGHLVAPDDPDALAGALDRLLCDPAALTRTGARARAAVARFAPHRVVPPLLARYGGLAAE</sequence>
<gene>
    <name evidence="5" type="ORF">Raf01_78090</name>
</gene>
<name>A0A8J3R102_9ACTN</name>
<dbReference type="AlphaFoldDB" id="A0A8J3R102"/>
<evidence type="ECO:0000313" key="5">
    <source>
        <dbReference type="EMBL" id="GIH19637.1"/>
    </source>
</evidence>
<accession>A0A8J3R102</accession>
<evidence type="ECO:0000313" key="6">
    <source>
        <dbReference type="Proteomes" id="UP000642748"/>
    </source>
</evidence>
<keyword evidence="6" id="KW-1185">Reference proteome</keyword>
<dbReference type="Proteomes" id="UP000642748">
    <property type="component" value="Unassembled WGS sequence"/>
</dbReference>
<dbReference type="EMBL" id="BONZ01000083">
    <property type="protein sequence ID" value="GIH19637.1"/>
    <property type="molecule type" value="Genomic_DNA"/>
</dbReference>
<keyword evidence="1" id="KW-0328">Glycosyltransferase</keyword>